<name>A0AC58TDS2_TOBAC</name>
<reference evidence="2" key="2">
    <citation type="submission" date="2025-08" db="UniProtKB">
        <authorList>
            <consortium name="RefSeq"/>
        </authorList>
    </citation>
    <scope>IDENTIFICATION</scope>
    <source>
        <tissue evidence="2">Leaf</tissue>
    </source>
</reference>
<gene>
    <name evidence="2" type="primary">LOC142173628</name>
</gene>
<evidence type="ECO:0000313" key="1">
    <source>
        <dbReference type="Proteomes" id="UP000790787"/>
    </source>
</evidence>
<organism evidence="1 2">
    <name type="scientific">Nicotiana tabacum</name>
    <name type="common">Common tobacco</name>
    <dbReference type="NCBI Taxonomy" id="4097"/>
    <lineage>
        <taxon>Eukaryota</taxon>
        <taxon>Viridiplantae</taxon>
        <taxon>Streptophyta</taxon>
        <taxon>Embryophyta</taxon>
        <taxon>Tracheophyta</taxon>
        <taxon>Spermatophyta</taxon>
        <taxon>Magnoliopsida</taxon>
        <taxon>eudicotyledons</taxon>
        <taxon>Gunneridae</taxon>
        <taxon>Pentapetalae</taxon>
        <taxon>asterids</taxon>
        <taxon>lamiids</taxon>
        <taxon>Solanales</taxon>
        <taxon>Solanaceae</taxon>
        <taxon>Nicotianoideae</taxon>
        <taxon>Nicotianeae</taxon>
        <taxon>Nicotiana</taxon>
    </lineage>
</organism>
<reference evidence="1" key="1">
    <citation type="journal article" date="2014" name="Nat. Commun.">
        <title>The tobacco genome sequence and its comparison with those of tomato and potato.</title>
        <authorList>
            <person name="Sierro N."/>
            <person name="Battey J.N."/>
            <person name="Ouadi S."/>
            <person name="Bakaher N."/>
            <person name="Bovet L."/>
            <person name="Willig A."/>
            <person name="Goepfert S."/>
            <person name="Peitsch M.C."/>
            <person name="Ivanov N.V."/>
        </authorList>
    </citation>
    <scope>NUCLEOTIDE SEQUENCE [LARGE SCALE GENOMIC DNA]</scope>
</reference>
<proteinExistence type="predicted"/>
<accession>A0AC58TDS2</accession>
<dbReference type="Proteomes" id="UP000790787">
    <property type="component" value="Chromosome 19"/>
</dbReference>
<sequence>MVDQNTEKKAGLSFARLLVEVDLKANLPDVVLFRNEKGIVVEHKVLYDWKPALYNYCKKYGHSEDVCRKKNPSKPVEKMQEERVQDDNQKKKEEDKHLINQELVRHKRWFQWAKWEANPFLCQGMVNILSWNVRGLNAPNKQKKTKLLCNDEKVGMIGLLETKIKKDRIEQVTEKLFSGWQYITNLEAHYNGRIWFTITFVYAFNTKEERKSLWSWLLEQNSECKEPWLITGSKRSFKYCNAWAQHSQFNQIVSDLWRTPIEGCKIFQIVKKLKLLKRKLRELNSQYFSNIKQTAKVDRQALKQVQERLQTDPSNHDLQQEEPEKYQKFRESSYLAEMFLQQKRKAIWIRLGDNNIGYFYSIIRHKRLKLANIQLKDDQGVSQTEPGAILKLLHPIEEREVKKELFQIDSNKNPGPDGYSSGFFKASWNILDCYISKVICSKLKDAVNYLVPDNQLALVQGRSMMHNVLIFHDLLRNYNRKTSPRYIMKIDLWKAYDMGEERSVNRVMEALKHFSEVSGLIANLEKSNIFMTGVTNQANEKLLAATGFSKGSFPISFWGAIFILPQSVLKEVDKRCRDYLWDSSEDKRRVPLVAWEKICCPKKNGGLNIKGCSSWNKASAGKLLWQLTDKWRF</sequence>
<dbReference type="RefSeq" id="XP_075095355.1">
    <property type="nucleotide sequence ID" value="XM_075239254.1"/>
</dbReference>
<keyword evidence="1" id="KW-1185">Reference proteome</keyword>
<evidence type="ECO:0000313" key="2">
    <source>
        <dbReference type="RefSeq" id="XP_075095355.1"/>
    </source>
</evidence>
<protein>
    <submittedName>
        <fullName evidence="2">Uncharacterized protein LOC142173628</fullName>
    </submittedName>
</protein>